<dbReference type="Proteomes" id="UP000254116">
    <property type="component" value="Unassembled WGS sequence"/>
</dbReference>
<evidence type="ECO:0000313" key="7">
    <source>
        <dbReference type="EMBL" id="SUL30601.1"/>
    </source>
</evidence>
<name>A0A0G2LNZ3_STAAU</name>
<dbReference type="SMR" id="A0A0G2LNZ3"/>
<reference evidence="2 8" key="4">
    <citation type="submission" date="2017-09" db="EMBL/GenBank/DDBJ databases">
        <title>A single nucleotide polymorphism in the Staphylococcus aureus virulence regulator SaeR abolishes pathogenesis.</title>
        <authorList>
            <person name="Copin R.J."/>
            <person name="Sause W."/>
            <person name="Shopsin B."/>
            <person name="Torres V.J."/>
        </authorList>
    </citation>
    <scope>NUCLEOTIDE SEQUENCE [LARGE SCALE GENOMIC DNA]</scope>
    <source>
        <strain evidence="8">Newman</strain>
        <strain evidence="2">Newman_D2C</strain>
    </source>
</reference>
<reference evidence="7 9" key="5">
    <citation type="submission" date="2018-06" db="EMBL/GenBank/DDBJ databases">
        <authorList>
            <consortium name="Pathogen Informatics"/>
            <person name="Doyle S."/>
        </authorList>
    </citation>
    <scope>NUCLEOTIDE SEQUENCE [LARGE SCALE GENOMIC DNA]</scope>
    <source>
        <strain evidence="7 9">NCTC10702</strain>
    </source>
</reference>
<evidence type="ECO:0000313" key="3">
    <source>
        <dbReference type="EMBL" id="KMR35094.1"/>
    </source>
</evidence>
<dbReference type="EMBL" id="LFVP01000003">
    <property type="protein sequence ID" value="KSA80469.1"/>
    <property type="molecule type" value="Genomic_DNA"/>
</dbReference>
<protein>
    <submittedName>
        <fullName evidence="4">Uncharacterized protein</fullName>
    </submittedName>
</protein>
<evidence type="ECO:0000313" key="8">
    <source>
        <dbReference type="Proteomes" id="UP000217245"/>
    </source>
</evidence>
<dbReference type="Proteomes" id="UP000052129">
    <property type="component" value="Unassembled WGS sequence"/>
</dbReference>
<keyword evidence="1" id="KW-0472">Membrane</keyword>
<proteinExistence type="predicted"/>
<evidence type="ECO:0000313" key="2">
    <source>
        <dbReference type="EMBL" id="ATC70191.1"/>
    </source>
</evidence>
<dbReference type="EMBL" id="LALQ01000065">
    <property type="protein sequence ID" value="KMR56043.1"/>
    <property type="molecule type" value="Genomic_DNA"/>
</dbReference>
<reference evidence="4" key="1">
    <citation type="journal article" date="2015" name="J. Infect. Dis.">
        <title>Parallel Epidemics of Community-Associated Methicillin-Resistant Staphylococcus aureus USA300 Infection in North and South America.</title>
        <authorList>
            <person name="Planet P.J."/>
            <person name="Diaz L."/>
            <person name="Kolokotronis S.O."/>
            <person name="Narechania A."/>
            <person name="Reyes J."/>
            <person name="Xing G."/>
            <person name="Rincon S."/>
            <person name="Smith H."/>
            <person name="Panesso D."/>
            <person name="Ryan C."/>
            <person name="Smith D.P."/>
            <person name="Guzman M."/>
            <person name="Zurita J."/>
            <person name="Sebra R."/>
            <person name="Deikus G."/>
            <person name="Nolan R.L."/>
            <person name="Tenover F.C."/>
            <person name="Weinstock G.M."/>
            <person name="Robinson D.A."/>
            <person name="Arias C.A."/>
        </authorList>
    </citation>
    <scope>NUCLEOTIDE SEQUENCE</scope>
    <source>
        <strain evidence="3">CA15</strain>
        <strain evidence="4">M121</strain>
    </source>
</reference>
<evidence type="ECO:0000313" key="5">
    <source>
        <dbReference type="EMBL" id="KSA80469.1"/>
    </source>
</evidence>
<evidence type="ECO:0000313" key="10">
    <source>
        <dbReference type="Proteomes" id="UP000294017"/>
    </source>
</evidence>
<evidence type="ECO:0000313" key="4">
    <source>
        <dbReference type="EMBL" id="KMR56043.1"/>
    </source>
</evidence>
<dbReference type="EMBL" id="RQTF01000180">
    <property type="protein sequence ID" value="RZI06602.1"/>
    <property type="molecule type" value="Genomic_DNA"/>
</dbReference>
<dbReference type="EMBL" id="UHBY01000003">
    <property type="protein sequence ID" value="SUL30601.1"/>
    <property type="molecule type" value="Genomic_DNA"/>
</dbReference>
<accession>A0A0G2LNZ3</accession>
<dbReference type="AlphaFoldDB" id="A0A0G2LNZ3"/>
<reference evidence="6 10" key="6">
    <citation type="submission" date="2018-11" db="EMBL/GenBank/DDBJ databases">
        <title>Genomic profiling of Staphylococcus species from a Poultry farm system in KwaZulu-Natal, South Africa.</title>
        <authorList>
            <person name="Amoako D.G."/>
            <person name="Somboro A.M."/>
            <person name="Abia A.L.K."/>
            <person name="Bester L.A."/>
            <person name="Essack S.Y."/>
        </authorList>
    </citation>
    <scope>NUCLEOTIDE SEQUENCE [LARGE SCALE GENOMIC DNA]</scope>
    <source>
        <strain evidence="6 10">SA12</strain>
    </source>
</reference>
<keyword evidence="1" id="KW-1133">Transmembrane helix</keyword>
<dbReference type="RefSeq" id="WP_000469917.1">
    <property type="nucleotide sequence ID" value="NZ_AP014652.1"/>
</dbReference>
<gene>
    <name evidence="5" type="ORF">ACR79_06680</name>
    <name evidence="2" type="ORF">CNH36_00540</name>
    <name evidence="6" type="ORF">EIH03_09780</name>
    <name evidence="4" type="ORF">EP54_12820</name>
    <name evidence="3" type="ORF">EQ90_14440</name>
    <name evidence="7" type="ORF">NCTC10702_00304</name>
</gene>
<organism evidence="4">
    <name type="scientific">Staphylococcus aureus</name>
    <dbReference type="NCBI Taxonomy" id="1280"/>
    <lineage>
        <taxon>Bacteria</taxon>
        <taxon>Bacillati</taxon>
        <taxon>Bacillota</taxon>
        <taxon>Bacilli</taxon>
        <taxon>Bacillales</taxon>
        <taxon>Staphylococcaceae</taxon>
        <taxon>Staphylococcus</taxon>
    </lineage>
</organism>
<dbReference type="Proteomes" id="UP000217245">
    <property type="component" value="Chromosome"/>
</dbReference>
<reference evidence="5" key="2">
    <citation type="submission" date="2015-06" db="EMBL/GenBank/DDBJ databases">
        <authorList>
            <person name="Diene S.M."/>
            <person name="Von Dach E."/>
            <person name="Fankhauser C."/>
            <person name="Schrenzel J."/>
            <person name="Harbarth S."/>
            <person name="Francois P."/>
        </authorList>
    </citation>
    <scope>NUCLEOTIDE SEQUENCE</scope>
    <source>
        <strain evidence="5">MRSA_S26</strain>
    </source>
</reference>
<evidence type="ECO:0000313" key="9">
    <source>
        <dbReference type="Proteomes" id="UP000254116"/>
    </source>
</evidence>
<evidence type="ECO:0000256" key="1">
    <source>
        <dbReference type="SAM" id="Phobius"/>
    </source>
</evidence>
<sequence length="95" mass="11504">MFIIILKDISVFLLNNKLKREYKIMLIKIRGGNMKRDFFEKWSFILNLILFCAFLFLVVLMFYKDVDLIYIFCTLLISLLPLLNIIKRYKKKTDN</sequence>
<evidence type="ECO:0000313" key="6">
    <source>
        <dbReference type="EMBL" id="RZI06602.1"/>
    </source>
</evidence>
<dbReference type="Proteomes" id="UP000294017">
    <property type="component" value="Unassembled WGS sequence"/>
</dbReference>
<dbReference type="EMBL" id="CP023391">
    <property type="protein sequence ID" value="ATC70191.1"/>
    <property type="molecule type" value="Genomic_DNA"/>
</dbReference>
<keyword evidence="1" id="KW-0812">Transmembrane</keyword>
<feature type="transmembrane region" description="Helical" evidence="1">
    <location>
        <begin position="44"/>
        <end position="63"/>
    </location>
</feature>
<dbReference type="EMBL" id="LALJ01000065">
    <property type="protein sequence ID" value="KMR35094.1"/>
    <property type="molecule type" value="Genomic_DNA"/>
</dbReference>
<reference evidence="5" key="3">
    <citation type="journal article" date="2016" name="J. Infect. Dis.">
        <title>Comparative Genomics of Community-Associated Methicillin-Resistant Staphylococcus aureus Shows the Emergence of Clone ST8-USA300 in Geneva, Switzerland.</title>
        <authorList>
            <person name="Von Dach E."/>
            <person name="Diene S.M."/>
            <person name="Fankhauser C."/>
            <person name="Schrenzel J."/>
            <person name="Harbarth S."/>
            <person name="Francois P."/>
        </authorList>
    </citation>
    <scope>NUCLEOTIDE SEQUENCE</scope>
    <source>
        <strain evidence="5">MRSA_S26</strain>
    </source>
</reference>
<feature type="transmembrane region" description="Helical" evidence="1">
    <location>
        <begin position="69"/>
        <end position="86"/>
    </location>
</feature>